<accession>A0A926EML3</accession>
<keyword evidence="2" id="KW-1185">Reference proteome</keyword>
<dbReference type="RefSeq" id="WP_249334062.1">
    <property type="nucleotide sequence ID" value="NZ_JACRSY010000041.1"/>
</dbReference>
<dbReference type="Proteomes" id="UP000655830">
    <property type="component" value="Unassembled WGS sequence"/>
</dbReference>
<organism evidence="1 2">
    <name type="scientific">Zhenhengia yiwuensis</name>
    <dbReference type="NCBI Taxonomy" id="2763666"/>
    <lineage>
        <taxon>Bacteria</taxon>
        <taxon>Bacillati</taxon>
        <taxon>Bacillota</taxon>
        <taxon>Clostridia</taxon>
        <taxon>Lachnospirales</taxon>
        <taxon>Lachnospiraceae</taxon>
        <taxon>Zhenhengia</taxon>
    </lineage>
</organism>
<gene>
    <name evidence="1" type="ORF">H8718_17145</name>
</gene>
<evidence type="ECO:0000313" key="1">
    <source>
        <dbReference type="EMBL" id="MBC8581235.1"/>
    </source>
</evidence>
<dbReference type="AlphaFoldDB" id="A0A926EML3"/>
<protein>
    <submittedName>
        <fullName evidence="1">Uncharacterized protein</fullName>
    </submittedName>
</protein>
<evidence type="ECO:0000313" key="2">
    <source>
        <dbReference type="Proteomes" id="UP000655830"/>
    </source>
</evidence>
<dbReference type="InterPro" id="IPR037026">
    <property type="entry name" value="Vgr_OB-fold_dom_sf"/>
</dbReference>
<dbReference type="Gene3D" id="2.40.50.230">
    <property type="entry name" value="Gp5 N-terminal domain"/>
    <property type="match status" value="1"/>
</dbReference>
<comment type="caution">
    <text evidence="1">The sequence shown here is derived from an EMBL/GenBank/DDBJ whole genome shotgun (WGS) entry which is preliminary data.</text>
</comment>
<name>A0A926EML3_9FIRM</name>
<reference evidence="1" key="1">
    <citation type="submission" date="2020-08" db="EMBL/GenBank/DDBJ databases">
        <title>Genome public.</title>
        <authorList>
            <person name="Liu C."/>
            <person name="Sun Q."/>
        </authorList>
    </citation>
    <scope>NUCLEOTIDE SEQUENCE</scope>
    <source>
        <strain evidence="1">NSJ-12</strain>
    </source>
</reference>
<dbReference type="EMBL" id="JACRSY010000041">
    <property type="protein sequence ID" value="MBC8581235.1"/>
    <property type="molecule type" value="Genomic_DNA"/>
</dbReference>
<proteinExistence type="predicted"/>
<sequence length="75" mass="8375">MEIRMGKISSVNQEKCAAKVLFEQLDNMVSDDLSIITRNGTSLTIEELPKINQPVLCLFLDESSDGFILGSWKVN</sequence>